<name>A0ACC1NAX0_9HYPO</name>
<protein>
    <submittedName>
        <fullName evidence="1">Uncharacterized protein</fullName>
    </submittedName>
</protein>
<dbReference type="Proteomes" id="UP001143910">
    <property type="component" value="Unassembled WGS sequence"/>
</dbReference>
<proteinExistence type="predicted"/>
<organism evidence="1 2">
    <name type="scientific">Zarea fungicola</name>
    <dbReference type="NCBI Taxonomy" id="93591"/>
    <lineage>
        <taxon>Eukaryota</taxon>
        <taxon>Fungi</taxon>
        <taxon>Dikarya</taxon>
        <taxon>Ascomycota</taxon>
        <taxon>Pezizomycotina</taxon>
        <taxon>Sordariomycetes</taxon>
        <taxon>Hypocreomycetidae</taxon>
        <taxon>Hypocreales</taxon>
        <taxon>Cordycipitaceae</taxon>
        <taxon>Zarea</taxon>
    </lineage>
</organism>
<evidence type="ECO:0000313" key="1">
    <source>
        <dbReference type="EMBL" id="KAJ2976022.1"/>
    </source>
</evidence>
<sequence length="289" mass="31242">MSTTTQTWFITGCTSGFGAEFVRQLRAAGHNVIATGRNAEVKLASLKEIGATIMELDVTEPFVDIQAKLQRAWDIYPGGIDVVVNNAGFVMAGMVEDLTPEDLDRSFKVNFYGPLNITRAILPNLRARGEGTLVFISSVNGWACGPTGAAYASSKFALEEHIIAMVESLSKELAEVAPKIKLFMPEPGLFRTPVLGKIDHIEPQSSDYAELHTKVKTALKNADGNQPGDPAKGVQYMIDMINGVGIAEGKDVPLRVPLGADSFAAIKNKCKAMLEIIEDWEDIGKSTDL</sequence>
<reference evidence="1" key="1">
    <citation type="submission" date="2022-08" db="EMBL/GenBank/DDBJ databases">
        <title>Genome Sequence of Lecanicillium fungicola.</title>
        <authorList>
            <person name="Buettner E."/>
        </authorList>
    </citation>
    <scope>NUCLEOTIDE SEQUENCE</scope>
    <source>
        <strain evidence="1">Babe33</strain>
    </source>
</reference>
<comment type="caution">
    <text evidence="1">The sequence shown here is derived from an EMBL/GenBank/DDBJ whole genome shotgun (WGS) entry which is preliminary data.</text>
</comment>
<gene>
    <name evidence="1" type="ORF">NQ176_g5185</name>
</gene>
<dbReference type="EMBL" id="JANJQO010000631">
    <property type="protein sequence ID" value="KAJ2976022.1"/>
    <property type="molecule type" value="Genomic_DNA"/>
</dbReference>
<evidence type="ECO:0000313" key="2">
    <source>
        <dbReference type="Proteomes" id="UP001143910"/>
    </source>
</evidence>
<keyword evidence="2" id="KW-1185">Reference proteome</keyword>
<accession>A0ACC1NAX0</accession>